<feature type="domain" description="Heterokaryon incompatibility" evidence="1">
    <location>
        <begin position="16"/>
        <end position="152"/>
    </location>
</feature>
<dbReference type="EMBL" id="JAADJG010000309">
    <property type="protein sequence ID" value="KAF4448985.1"/>
    <property type="molecule type" value="Genomic_DNA"/>
</dbReference>
<proteinExistence type="predicted"/>
<dbReference type="Pfam" id="PF06985">
    <property type="entry name" value="HET"/>
    <property type="match status" value="1"/>
</dbReference>
<dbReference type="Proteomes" id="UP000605986">
    <property type="component" value="Unassembled WGS sequence"/>
</dbReference>
<evidence type="ECO:0000313" key="3">
    <source>
        <dbReference type="Proteomes" id="UP000605986"/>
    </source>
</evidence>
<evidence type="ECO:0000259" key="1">
    <source>
        <dbReference type="Pfam" id="PF06985"/>
    </source>
</evidence>
<keyword evidence="3" id="KW-1185">Reference proteome</keyword>
<dbReference type="OrthoDB" id="2157530at2759"/>
<dbReference type="AlphaFoldDB" id="A0A8H4KF12"/>
<evidence type="ECO:0000313" key="2">
    <source>
        <dbReference type="EMBL" id="KAF4448985.1"/>
    </source>
</evidence>
<accession>A0A8H4KF12</accession>
<comment type="caution">
    <text evidence="2">The sequence shown here is derived from an EMBL/GenBank/DDBJ whole genome shotgun (WGS) entry which is preliminary data.</text>
</comment>
<dbReference type="PANTHER" id="PTHR24148:SF73">
    <property type="entry name" value="HET DOMAIN PROTEIN (AFU_ORTHOLOGUE AFUA_8G01020)"/>
    <property type="match status" value="1"/>
</dbReference>
<protein>
    <submittedName>
        <fullName evidence="2">HET-domain-containing protein</fullName>
    </submittedName>
</protein>
<sequence length="504" mass="57414">MFEFACKRRQYSSTEYDALSYTWGDQTKIGVIIVNGKRLGIAQNLNTALLRLRHRTEARRLWIDAICIDQTNVIERNHQVGMMQRVFSAASSVIVWLGDPEHNEAFTLDMILDHNNSLKGRKSIFSYDEKALDGVRSLFRKPWWRRIWIVQEVVAARVLVVLLGRTTFPWIFLRELCTTVRQEEFTKHSLAAVLGQCGYQKFTALDSLRRSRAKPLVRLLQSTQDYQATDPRDKLYALLGMASDISAEDFVPDYSKPVRQVFEELIAFMAVHRKNLDLICLGHFNDQTQASPSWLPCWQPSAGIRPLSGRNLVDSTERDTKAVVDMTQFPHKLIAEGIIVDNIQLDGGSATIVHECWSTIQRWQNLAEQNEKCGMWDFLRGIIVNEDYLNTGVTWSYTDFASFMSGSGQVRSRAMQGLSDAITRTVMGRRFFITSKGRMGLAPAKVQLQDSIVLLKGCGMPLIIREFHDHWVVLGEAYIPGLMDIDTALELEGGQCRARMIQLK</sequence>
<reference evidence="2" key="1">
    <citation type="submission" date="2020-01" db="EMBL/GenBank/DDBJ databases">
        <title>Identification and distribution of gene clusters putatively required for synthesis of sphingolipid metabolism inhibitors in phylogenetically diverse species of the filamentous fungus Fusarium.</title>
        <authorList>
            <person name="Kim H.-S."/>
            <person name="Busman M."/>
            <person name="Brown D.W."/>
            <person name="Divon H."/>
            <person name="Uhlig S."/>
            <person name="Proctor R.H."/>
        </authorList>
    </citation>
    <scope>NUCLEOTIDE SEQUENCE</scope>
    <source>
        <strain evidence="2">NRRL 53441</strain>
    </source>
</reference>
<gene>
    <name evidence="2" type="ORF">F53441_7635</name>
</gene>
<dbReference type="Pfam" id="PF26639">
    <property type="entry name" value="Het-6_barrel"/>
    <property type="match status" value="1"/>
</dbReference>
<name>A0A8H4KF12_9HYPO</name>
<dbReference type="InterPro" id="IPR052895">
    <property type="entry name" value="HetReg/Transcr_Mod"/>
</dbReference>
<dbReference type="PANTHER" id="PTHR24148">
    <property type="entry name" value="ANKYRIN REPEAT DOMAIN-CONTAINING PROTEIN 39 HOMOLOG-RELATED"/>
    <property type="match status" value="1"/>
</dbReference>
<dbReference type="InterPro" id="IPR010730">
    <property type="entry name" value="HET"/>
</dbReference>
<organism evidence="2 3">
    <name type="scientific">Fusarium austroafricanum</name>
    <dbReference type="NCBI Taxonomy" id="2364996"/>
    <lineage>
        <taxon>Eukaryota</taxon>
        <taxon>Fungi</taxon>
        <taxon>Dikarya</taxon>
        <taxon>Ascomycota</taxon>
        <taxon>Pezizomycotina</taxon>
        <taxon>Sordariomycetes</taxon>
        <taxon>Hypocreomycetidae</taxon>
        <taxon>Hypocreales</taxon>
        <taxon>Nectriaceae</taxon>
        <taxon>Fusarium</taxon>
        <taxon>Fusarium concolor species complex</taxon>
    </lineage>
</organism>